<sequence length="260" mass="28332">MNDENSLANVKINYLNNSASNCSDPKTEDDGSIAIATCKMNTTVTIVLEAENTTGILGGRHSKTFQIKCDEVNIQPYLLNVTVKENVGKKATPNVITMATEPSPYPISSLTMTIKDKNNTATEAASIGQVLTVAIIIPDKSNIKPTECKASGNGKSVTLWQEKGCKHDDELFGVNWRKDLKEVTNTMYAFRFVGSSTSINITCIVRVCPNGYMGHDCDLSTCESKKRKRSTALLETVTIQKATTSLTIRAPLMTSRAGRK</sequence>
<feature type="domain" description="ZP" evidence="1">
    <location>
        <begin position="1"/>
        <end position="224"/>
    </location>
</feature>
<dbReference type="InterPro" id="IPR001507">
    <property type="entry name" value="ZP_dom"/>
</dbReference>
<evidence type="ECO:0000313" key="3">
    <source>
        <dbReference type="Proteomes" id="UP000242188"/>
    </source>
</evidence>
<dbReference type="Gene3D" id="2.60.40.4100">
    <property type="entry name" value="Zona pellucida, ZP-C domain"/>
    <property type="match status" value="1"/>
</dbReference>
<gene>
    <name evidence="2" type="ORF">KP79_PYT22115</name>
</gene>
<dbReference type="EMBL" id="NEDP02000428">
    <property type="protein sequence ID" value="OWF55963.1"/>
    <property type="molecule type" value="Genomic_DNA"/>
</dbReference>
<evidence type="ECO:0000313" key="2">
    <source>
        <dbReference type="EMBL" id="OWF55963.1"/>
    </source>
</evidence>
<organism evidence="2 3">
    <name type="scientific">Mizuhopecten yessoensis</name>
    <name type="common">Japanese scallop</name>
    <name type="synonym">Patinopecten yessoensis</name>
    <dbReference type="NCBI Taxonomy" id="6573"/>
    <lineage>
        <taxon>Eukaryota</taxon>
        <taxon>Metazoa</taxon>
        <taxon>Spiralia</taxon>
        <taxon>Lophotrochozoa</taxon>
        <taxon>Mollusca</taxon>
        <taxon>Bivalvia</taxon>
        <taxon>Autobranchia</taxon>
        <taxon>Pteriomorphia</taxon>
        <taxon>Pectinida</taxon>
        <taxon>Pectinoidea</taxon>
        <taxon>Pectinidae</taxon>
        <taxon>Mizuhopecten</taxon>
    </lineage>
</organism>
<accession>A0A210R4G0</accession>
<comment type="caution">
    <text evidence="2">The sequence shown here is derived from an EMBL/GenBank/DDBJ whole genome shotgun (WGS) entry which is preliminary data.</text>
</comment>
<keyword evidence="3" id="KW-1185">Reference proteome</keyword>
<protein>
    <recommendedName>
        <fullName evidence="1">ZP domain-containing protein</fullName>
    </recommendedName>
</protein>
<dbReference type="PROSITE" id="PS51034">
    <property type="entry name" value="ZP_2"/>
    <property type="match status" value="1"/>
</dbReference>
<name>A0A210R4G0_MIZYE</name>
<reference evidence="2 3" key="1">
    <citation type="journal article" date="2017" name="Nat. Ecol. Evol.">
        <title>Scallop genome provides insights into evolution of bilaterian karyotype and development.</title>
        <authorList>
            <person name="Wang S."/>
            <person name="Zhang J."/>
            <person name="Jiao W."/>
            <person name="Li J."/>
            <person name="Xun X."/>
            <person name="Sun Y."/>
            <person name="Guo X."/>
            <person name="Huan P."/>
            <person name="Dong B."/>
            <person name="Zhang L."/>
            <person name="Hu X."/>
            <person name="Sun X."/>
            <person name="Wang J."/>
            <person name="Zhao C."/>
            <person name="Wang Y."/>
            <person name="Wang D."/>
            <person name="Huang X."/>
            <person name="Wang R."/>
            <person name="Lv J."/>
            <person name="Li Y."/>
            <person name="Zhang Z."/>
            <person name="Liu B."/>
            <person name="Lu W."/>
            <person name="Hui Y."/>
            <person name="Liang J."/>
            <person name="Zhou Z."/>
            <person name="Hou R."/>
            <person name="Li X."/>
            <person name="Liu Y."/>
            <person name="Li H."/>
            <person name="Ning X."/>
            <person name="Lin Y."/>
            <person name="Zhao L."/>
            <person name="Xing Q."/>
            <person name="Dou J."/>
            <person name="Li Y."/>
            <person name="Mao J."/>
            <person name="Guo H."/>
            <person name="Dou H."/>
            <person name="Li T."/>
            <person name="Mu C."/>
            <person name="Jiang W."/>
            <person name="Fu Q."/>
            <person name="Fu X."/>
            <person name="Miao Y."/>
            <person name="Liu J."/>
            <person name="Yu Q."/>
            <person name="Li R."/>
            <person name="Liao H."/>
            <person name="Li X."/>
            <person name="Kong Y."/>
            <person name="Jiang Z."/>
            <person name="Chourrout D."/>
            <person name="Li R."/>
            <person name="Bao Z."/>
        </authorList>
    </citation>
    <scope>NUCLEOTIDE SEQUENCE [LARGE SCALE GENOMIC DNA]</scope>
    <source>
        <strain evidence="2 3">PY_sf001</strain>
    </source>
</reference>
<dbReference type="AlphaFoldDB" id="A0A210R4G0"/>
<dbReference type="InterPro" id="IPR042235">
    <property type="entry name" value="ZP-C_dom"/>
</dbReference>
<evidence type="ECO:0000259" key="1">
    <source>
        <dbReference type="PROSITE" id="PS51034"/>
    </source>
</evidence>
<dbReference type="Proteomes" id="UP000242188">
    <property type="component" value="Unassembled WGS sequence"/>
</dbReference>
<proteinExistence type="predicted"/>